<keyword evidence="2" id="KW-1185">Reference proteome</keyword>
<comment type="caution">
    <text evidence="1">The sequence shown here is derived from an EMBL/GenBank/DDBJ whole genome shotgun (WGS) entry which is preliminary data.</text>
</comment>
<gene>
    <name evidence="1" type="ORF">DEIPH_ctg025orf0100</name>
</gene>
<dbReference type="OrthoDB" id="66954at2"/>
<name>A0A016QQU1_9DEIO</name>
<dbReference type="EMBL" id="JHAC01000025">
    <property type="protein sequence ID" value="EYB68252.1"/>
    <property type="molecule type" value="Genomic_DNA"/>
</dbReference>
<dbReference type="RefSeq" id="WP_034356477.1">
    <property type="nucleotide sequence ID" value="NZ_JHAC01000025.1"/>
</dbReference>
<dbReference type="PATRIC" id="fig|1476583.3.peg.1597"/>
<evidence type="ECO:0000313" key="1">
    <source>
        <dbReference type="EMBL" id="EYB68252.1"/>
    </source>
</evidence>
<dbReference type="AlphaFoldDB" id="A0A016QQU1"/>
<dbReference type="STRING" id="1476583.DEIPH_ctg025orf0100"/>
<protein>
    <submittedName>
        <fullName evidence="1">Uncharacterized protein</fullName>
    </submittedName>
</protein>
<sequence length="193" mass="20586">MSGDLWAQWAALGQPRPRSLNLTPAARARLTHLAELRDVASPSDAARVGAELASERWLAPDLLAARPWLPLDTPARALPGAVLHSEWTGFLALLGESGPWVYAASVTDLQRLSRLYGELVGAASHASEATALEAAGSGGPLPSLLARLEETDYRTPAAPSPTASELVALERAFWQEAQAQAGARRAAWLARRR</sequence>
<organism evidence="1 2">
    <name type="scientific">Deinococcus phoenicis</name>
    <dbReference type="NCBI Taxonomy" id="1476583"/>
    <lineage>
        <taxon>Bacteria</taxon>
        <taxon>Thermotogati</taxon>
        <taxon>Deinococcota</taxon>
        <taxon>Deinococci</taxon>
        <taxon>Deinococcales</taxon>
        <taxon>Deinococcaceae</taxon>
        <taxon>Deinococcus</taxon>
    </lineage>
</organism>
<reference evidence="1 2" key="1">
    <citation type="submission" date="2014-03" db="EMBL/GenBank/DDBJ databases">
        <title>Draft genome sequence of Deinococcus phoenicis 1P10ME.</title>
        <authorList>
            <person name="Stepanov V.G."/>
            <person name="Vaishampayan P."/>
            <person name="Venkateswaran K."/>
            <person name="Fox G.E."/>
        </authorList>
    </citation>
    <scope>NUCLEOTIDE SEQUENCE [LARGE SCALE GENOMIC DNA]</scope>
    <source>
        <strain evidence="1 2">1P10ME</strain>
    </source>
</reference>
<dbReference type="Proteomes" id="UP000020492">
    <property type="component" value="Unassembled WGS sequence"/>
</dbReference>
<accession>A0A016QQU1</accession>
<proteinExistence type="predicted"/>
<evidence type="ECO:0000313" key="2">
    <source>
        <dbReference type="Proteomes" id="UP000020492"/>
    </source>
</evidence>